<evidence type="ECO:0000256" key="2">
    <source>
        <dbReference type="SAM" id="SignalP"/>
    </source>
</evidence>
<feature type="compositionally biased region" description="Low complexity" evidence="1">
    <location>
        <begin position="35"/>
        <end position="52"/>
    </location>
</feature>
<evidence type="ECO:0000256" key="1">
    <source>
        <dbReference type="SAM" id="MobiDB-lite"/>
    </source>
</evidence>
<organism evidence="3 4">
    <name type="scientific">Diploscapter pachys</name>
    <dbReference type="NCBI Taxonomy" id="2018661"/>
    <lineage>
        <taxon>Eukaryota</taxon>
        <taxon>Metazoa</taxon>
        <taxon>Ecdysozoa</taxon>
        <taxon>Nematoda</taxon>
        <taxon>Chromadorea</taxon>
        <taxon>Rhabditida</taxon>
        <taxon>Rhabditina</taxon>
        <taxon>Rhabditomorpha</taxon>
        <taxon>Rhabditoidea</taxon>
        <taxon>Rhabditidae</taxon>
        <taxon>Diploscapter</taxon>
    </lineage>
</organism>
<comment type="caution">
    <text evidence="3">The sequence shown here is derived from an EMBL/GenBank/DDBJ whole genome shotgun (WGS) entry which is preliminary data.</text>
</comment>
<gene>
    <name evidence="3" type="ORF">WR25_20492</name>
</gene>
<dbReference type="AlphaFoldDB" id="A0A2A2JRR0"/>
<protein>
    <submittedName>
        <fullName evidence="3">Uncharacterized protein</fullName>
    </submittedName>
</protein>
<evidence type="ECO:0000313" key="3">
    <source>
        <dbReference type="EMBL" id="PAV64360.1"/>
    </source>
</evidence>
<sequence>MICAVLVVTGRVVVVGCSTGDRGRIMCSVGVRPLSSPDDSSPEYSPDSSPEAAPLPANSIIHYFWLNLPTRFFRDGLATDFSPGSLAAYNIVWPVAHVESRIVDEVGRAVHHMRQTARAGQELVATGRHGVVAIGTGSNPIRPDPLSSPDAPELYSSPDAPELYPSS</sequence>
<feature type="chain" id="PRO_5013194916" evidence="2">
    <location>
        <begin position="18"/>
        <end position="167"/>
    </location>
</feature>
<keyword evidence="4" id="KW-1185">Reference proteome</keyword>
<reference evidence="3 4" key="1">
    <citation type="journal article" date="2017" name="Curr. Biol.">
        <title>Genome architecture and evolution of a unichromosomal asexual nematode.</title>
        <authorList>
            <person name="Fradin H."/>
            <person name="Zegar C."/>
            <person name="Gutwein M."/>
            <person name="Lucas J."/>
            <person name="Kovtun M."/>
            <person name="Corcoran D."/>
            <person name="Baugh L.R."/>
            <person name="Kiontke K."/>
            <person name="Gunsalus K."/>
            <person name="Fitch D.H."/>
            <person name="Piano F."/>
        </authorList>
    </citation>
    <scope>NUCLEOTIDE SEQUENCE [LARGE SCALE GENOMIC DNA]</scope>
    <source>
        <strain evidence="3">PF1309</strain>
    </source>
</reference>
<feature type="region of interest" description="Disordered" evidence="1">
    <location>
        <begin position="33"/>
        <end position="52"/>
    </location>
</feature>
<dbReference type="EMBL" id="LIAE01010265">
    <property type="protein sequence ID" value="PAV64360.1"/>
    <property type="molecule type" value="Genomic_DNA"/>
</dbReference>
<proteinExistence type="predicted"/>
<feature type="signal peptide" evidence="2">
    <location>
        <begin position="1"/>
        <end position="17"/>
    </location>
</feature>
<name>A0A2A2JRR0_9BILA</name>
<dbReference type="Proteomes" id="UP000218231">
    <property type="component" value="Unassembled WGS sequence"/>
</dbReference>
<keyword evidence="2" id="KW-0732">Signal</keyword>
<evidence type="ECO:0000313" key="4">
    <source>
        <dbReference type="Proteomes" id="UP000218231"/>
    </source>
</evidence>
<dbReference type="STRING" id="2018661.A0A2A2JRR0"/>
<feature type="region of interest" description="Disordered" evidence="1">
    <location>
        <begin position="135"/>
        <end position="167"/>
    </location>
</feature>
<accession>A0A2A2JRR0</accession>